<dbReference type="InterPro" id="IPR022663">
    <property type="entry name" value="DapB_C"/>
</dbReference>
<evidence type="ECO:0000256" key="4">
    <source>
        <dbReference type="ARBA" id="ARBA00022857"/>
    </source>
</evidence>
<keyword evidence="6 9" id="KW-0560">Oxidoreductase</keyword>
<evidence type="ECO:0000259" key="11">
    <source>
        <dbReference type="Pfam" id="PF01113"/>
    </source>
</evidence>
<dbReference type="GO" id="GO:0009089">
    <property type="term" value="P:lysine biosynthetic process via diaminopimelate"/>
    <property type="evidence" value="ECO:0007669"/>
    <property type="project" value="UniProtKB-UniRule"/>
</dbReference>
<dbReference type="FunFam" id="3.30.360.10:FF:000004">
    <property type="entry name" value="4-hydroxy-tetrahydrodipicolinate reductase"/>
    <property type="match status" value="1"/>
</dbReference>
<dbReference type="STRING" id="1121301.SAMN02745912_02369"/>
<keyword evidence="5 9" id="KW-0220">Diaminopimelate biosynthesis</keyword>
<evidence type="ECO:0000256" key="8">
    <source>
        <dbReference type="ARBA" id="ARBA00023154"/>
    </source>
</evidence>
<name>A0A1M6PZG0_PARC5</name>
<keyword evidence="8 9" id="KW-0457">Lysine biosynthesis</keyword>
<evidence type="ECO:0000313" key="14">
    <source>
        <dbReference type="Proteomes" id="UP000184465"/>
    </source>
</evidence>
<feature type="domain" description="Dihydrodipicolinate reductase N-terminal" evidence="11">
    <location>
        <begin position="2"/>
        <end position="112"/>
    </location>
</feature>
<dbReference type="CDD" id="cd02274">
    <property type="entry name" value="DHDPR_N"/>
    <property type="match status" value="1"/>
</dbReference>
<proteinExistence type="inferred from homology"/>
<dbReference type="PIRSF" id="PIRSF000161">
    <property type="entry name" value="DHPR"/>
    <property type="match status" value="1"/>
</dbReference>
<dbReference type="Pfam" id="PF01113">
    <property type="entry name" value="DapB_N"/>
    <property type="match status" value="1"/>
</dbReference>
<dbReference type="GO" id="GO:0019877">
    <property type="term" value="P:diaminopimelate biosynthetic process"/>
    <property type="evidence" value="ECO:0007669"/>
    <property type="project" value="UniProtKB-UniRule"/>
</dbReference>
<evidence type="ECO:0000256" key="5">
    <source>
        <dbReference type="ARBA" id="ARBA00022915"/>
    </source>
</evidence>
<feature type="binding site" evidence="9">
    <location>
        <begin position="152"/>
        <end position="153"/>
    </location>
    <ligand>
        <name>(S)-2,3,4,5-tetrahydrodipicolinate</name>
        <dbReference type="ChEBI" id="CHEBI:16845"/>
    </ligand>
</feature>
<dbReference type="AlphaFoldDB" id="A0A1M6PZG0"/>
<feature type="active site" description="Proton donor" evidence="9">
    <location>
        <position position="146"/>
    </location>
</feature>
<feature type="binding site" evidence="9">
    <location>
        <begin position="109"/>
        <end position="112"/>
    </location>
    <ligand>
        <name>NAD(+)</name>
        <dbReference type="ChEBI" id="CHEBI:57540"/>
    </ligand>
</feature>
<comment type="pathway">
    <text evidence="9">Amino-acid biosynthesis; L-lysine biosynthesis via DAP pathway; (S)-tetrahydrodipicolinate from L-aspartate: step 4/4.</text>
</comment>
<dbReference type="GO" id="GO:0051287">
    <property type="term" value="F:NAD binding"/>
    <property type="evidence" value="ECO:0007669"/>
    <property type="project" value="UniProtKB-UniRule"/>
</dbReference>
<dbReference type="EMBL" id="FRAG01000028">
    <property type="protein sequence ID" value="SHK13328.1"/>
    <property type="molecule type" value="Genomic_DNA"/>
</dbReference>
<evidence type="ECO:0000313" key="13">
    <source>
        <dbReference type="EMBL" id="SHK13328.1"/>
    </source>
</evidence>
<evidence type="ECO:0000259" key="12">
    <source>
        <dbReference type="Pfam" id="PF05173"/>
    </source>
</evidence>
<keyword evidence="4 9" id="KW-0521">NADP</keyword>
<dbReference type="GO" id="GO:0008839">
    <property type="term" value="F:4-hydroxy-tetrahydrodipicolinate reductase"/>
    <property type="evidence" value="ECO:0007669"/>
    <property type="project" value="UniProtKB-UniRule"/>
</dbReference>
<dbReference type="GO" id="GO:0005829">
    <property type="term" value="C:cytosol"/>
    <property type="evidence" value="ECO:0007669"/>
    <property type="project" value="TreeGrafter"/>
</dbReference>
<dbReference type="InterPro" id="IPR022664">
    <property type="entry name" value="DapB_N_CS"/>
</dbReference>
<comment type="function">
    <text evidence="9">Catalyzes the conversion of 4-hydroxy-tetrahydrodipicolinate (HTPA) to tetrahydrodipicolinate.</text>
</comment>
<gene>
    <name evidence="9" type="primary">dapB</name>
    <name evidence="13" type="ORF">SAMN02745912_02369</name>
</gene>
<keyword evidence="14" id="KW-1185">Reference proteome</keyword>
<comment type="similarity">
    <text evidence="1 9">Belongs to the DapB family.</text>
</comment>
<evidence type="ECO:0000256" key="3">
    <source>
        <dbReference type="ARBA" id="ARBA00022605"/>
    </source>
</evidence>
<feature type="binding site" evidence="9">
    <location>
        <begin position="8"/>
        <end position="13"/>
    </location>
    <ligand>
        <name>NAD(+)</name>
        <dbReference type="ChEBI" id="CHEBI:57540"/>
    </ligand>
</feature>
<dbReference type="InterPro" id="IPR023940">
    <property type="entry name" value="DHDPR_bac"/>
</dbReference>
<dbReference type="EC" id="1.17.1.8" evidence="9 10"/>
<feature type="binding site" evidence="9">
    <location>
        <position position="34"/>
    </location>
    <ligand>
        <name>NAD(+)</name>
        <dbReference type="ChEBI" id="CHEBI:57540"/>
    </ligand>
</feature>
<organism evidence="13 14">
    <name type="scientific">Paramaledivibacter caminithermalis (strain DSM 15212 / CIP 107654 / DViRD3)</name>
    <name type="common">Clostridium caminithermale</name>
    <dbReference type="NCBI Taxonomy" id="1121301"/>
    <lineage>
        <taxon>Bacteria</taxon>
        <taxon>Bacillati</taxon>
        <taxon>Bacillota</taxon>
        <taxon>Clostridia</taxon>
        <taxon>Peptostreptococcales</taxon>
        <taxon>Caminicellaceae</taxon>
        <taxon>Paramaledivibacter</taxon>
    </lineage>
</organism>
<dbReference type="Pfam" id="PF05173">
    <property type="entry name" value="DapB_C"/>
    <property type="match status" value="1"/>
</dbReference>
<dbReference type="InterPro" id="IPR000846">
    <property type="entry name" value="DapB_N"/>
</dbReference>
<feature type="binding site" evidence="9">
    <location>
        <begin position="85"/>
        <end position="87"/>
    </location>
    <ligand>
        <name>NAD(+)</name>
        <dbReference type="ChEBI" id="CHEBI:57540"/>
    </ligand>
</feature>
<accession>A0A1M6PZG0</accession>
<dbReference type="PROSITE" id="PS01298">
    <property type="entry name" value="DAPB"/>
    <property type="match status" value="1"/>
</dbReference>
<comment type="subunit">
    <text evidence="9">Homotetramer.</text>
</comment>
<dbReference type="PANTHER" id="PTHR20836">
    <property type="entry name" value="DIHYDRODIPICOLINATE REDUCTASE"/>
    <property type="match status" value="1"/>
</dbReference>
<dbReference type="OrthoDB" id="9790352at2"/>
<feature type="domain" description="Dihydrodipicolinate reductase C-terminal" evidence="12">
    <location>
        <begin position="115"/>
        <end position="249"/>
    </location>
</feature>
<feature type="binding site" evidence="9">
    <location>
        <position position="35"/>
    </location>
    <ligand>
        <name>NADP(+)</name>
        <dbReference type="ChEBI" id="CHEBI:58349"/>
    </ligand>
</feature>
<evidence type="ECO:0000256" key="6">
    <source>
        <dbReference type="ARBA" id="ARBA00023002"/>
    </source>
</evidence>
<dbReference type="GO" id="GO:0016726">
    <property type="term" value="F:oxidoreductase activity, acting on CH or CH2 groups, NAD or NADP as acceptor"/>
    <property type="evidence" value="ECO:0007669"/>
    <property type="project" value="UniProtKB-UniRule"/>
</dbReference>
<comment type="subcellular location">
    <subcellularLocation>
        <location evidence="9">Cytoplasm</location>
    </subcellularLocation>
</comment>
<dbReference type="HAMAP" id="MF_00102">
    <property type="entry name" value="DapB"/>
    <property type="match status" value="1"/>
</dbReference>
<dbReference type="SUPFAM" id="SSF51735">
    <property type="entry name" value="NAD(P)-binding Rossmann-fold domains"/>
    <property type="match status" value="1"/>
</dbReference>
<comment type="catalytic activity">
    <reaction evidence="9">
        <text>(S)-2,3,4,5-tetrahydrodipicolinate + NADP(+) + H2O = (2S,4S)-4-hydroxy-2,3,4,5-tetrahydrodipicolinate + NADPH + H(+)</text>
        <dbReference type="Rhea" id="RHEA:35331"/>
        <dbReference type="ChEBI" id="CHEBI:15377"/>
        <dbReference type="ChEBI" id="CHEBI:15378"/>
        <dbReference type="ChEBI" id="CHEBI:16845"/>
        <dbReference type="ChEBI" id="CHEBI:57783"/>
        <dbReference type="ChEBI" id="CHEBI:58349"/>
        <dbReference type="ChEBI" id="CHEBI:67139"/>
        <dbReference type="EC" id="1.17.1.8"/>
    </reaction>
</comment>
<dbReference type="UniPathway" id="UPA00034">
    <property type="reaction ID" value="UER00018"/>
</dbReference>
<dbReference type="PANTHER" id="PTHR20836:SF7">
    <property type="entry name" value="4-HYDROXY-TETRAHYDRODIPICOLINATE REDUCTASE"/>
    <property type="match status" value="1"/>
</dbReference>
<reference evidence="13 14" key="1">
    <citation type="submission" date="2016-11" db="EMBL/GenBank/DDBJ databases">
        <authorList>
            <person name="Jaros S."/>
            <person name="Januszkiewicz K."/>
            <person name="Wedrychowicz H."/>
        </authorList>
    </citation>
    <scope>NUCLEOTIDE SEQUENCE [LARGE SCALE GENOMIC DNA]</scope>
    <source>
        <strain evidence="13 14">DSM 15212</strain>
    </source>
</reference>
<evidence type="ECO:0000256" key="2">
    <source>
        <dbReference type="ARBA" id="ARBA00022490"/>
    </source>
</evidence>
<evidence type="ECO:0000256" key="9">
    <source>
        <dbReference type="HAMAP-Rule" id="MF_00102"/>
    </source>
</evidence>
<evidence type="ECO:0000256" key="7">
    <source>
        <dbReference type="ARBA" id="ARBA00023027"/>
    </source>
</evidence>
<dbReference type="GO" id="GO:0050661">
    <property type="term" value="F:NADP binding"/>
    <property type="evidence" value="ECO:0007669"/>
    <property type="project" value="UniProtKB-UniRule"/>
</dbReference>
<keyword evidence="3 9" id="KW-0028">Amino-acid biosynthesis</keyword>
<keyword evidence="2 9" id="KW-0963">Cytoplasm</keyword>
<keyword evidence="7 9" id="KW-0520">NAD</keyword>
<protein>
    <recommendedName>
        <fullName evidence="9 10">4-hydroxy-tetrahydrodipicolinate reductase</fullName>
        <shortName evidence="9">HTPA reductase</shortName>
        <ecNumber evidence="9 10">1.17.1.8</ecNumber>
    </recommendedName>
</protein>
<dbReference type="Proteomes" id="UP000184465">
    <property type="component" value="Unassembled WGS sequence"/>
</dbReference>
<feature type="binding site" evidence="9">
    <location>
        <position position="143"/>
    </location>
    <ligand>
        <name>(S)-2,3,4,5-tetrahydrodipicolinate</name>
        <dbReference type="ChEBI" id="CHEBI:16845"/>
    </ligand>
</feature>
<dbReference type="NCBIfam" id="TIGR00036">
    <property type="entry name" value="dapB"/>
    <property type="match status" value="1"/>
</dbReference>
<evidence type="ECO:0000256" key="1">
    <source>
        <dbReference type="ARBA" id="ARBA00006642"/>
    </source>
</evidence>
<feature type="active site" description="Proton donor/acceptor" evidence="9">
    <location>
        <position position="142"/>
    </location>
</feature>
<dbReference type="SUPFAM" id="SSF55347">
    <property type="entry name" value="Glyceraldehyde-3-phosphate dehydrogenase-like, C-terminal domain"/>
    <property type="match status" value="1"/>
</dbReference>
<dbReference type="RefSeq" id="WP_073150181.1">
    <property type="nucleotide sequence ID" value="NZ_FRAG01000028.1"/>
</dbReference>
<comment type="catalytic activity">
    <reaction evidence="9">
        <text>(S)-2,3,4,5-tetrahydrodipicolinate + NAD(+) + H2O = (2S,4S)-4-hydroxy-2,3,4,5-tetrahydrodipicolinate + NADH + H(+)</text>
        <dbReference type="Rhea" id="RHEA:35323"/>
        <dbReference type="ChEBI" id="CHEBI:15377"/>
        <dbReference type="ChEBI" id="CHEBI:15378"/>
        <dbReference type="ChEBI" id="CHEBI:16845"/>
        <dbReference type="ChEBI" id="CHEBI:57540"/>
        <dbReference type="ChEBI" id="CHEBI:57945"/>
        <dbReference type="ChEBI" id="CHEBI:67139"/>
        <dbReference type="EC" id="1.17.1.8"/>
    </reaction>
</comment>
<dbReference type="Gene3D" id="3.30.360.10">
    <property type="entry name" value="Dihydrodipicolinate Reductase, domain 2"/>
    <property type="match status" value="1"/>
</dbReference>
<evidence type="ECO:0000256" key="10">
    <source>
        <dbReference type="NCBIfam" id="TIGR00036"/>
    </source>
</evidence>
<comment type="caution">
    <text evidence="9">Was originally thought to be a dihydrodipicolinate reductase (DHDPR), catalyzing the conversion of dihydrodipicolinate to tetrahydrodipicolinate. However, it was shown in E.coli that the substrate of the enzymatic reaction is not dihydrodipicolinate (DHDP) but in fact (2S,4S)-4-hydroxy-2,3,4,5-tetrahydrodipicolinic acid (HTPA), the product released by the DapA-catalyzed reaction.</text>
</comment>
<dbReference type="Gene3D" id="3.40.50.720">
    <property type="entry name" value="NAD(P)-binding Rossmann-like Domain"/>
    <property type="match status" value="1"/>
</dbReference>
<dbReference type="InterPro" id="IPR036291">
    <property type="entry name" value="NAD(P)-bd_dom_sf"/>
</dbReference>
<sequence>MIKVLLCGCSGSMGRVLTEIIDEESNLSIVAGIDKNKTQQYSYPVFSSFSACNIKADVVIDFSHHSMTSNLVDYCIKTKTPAIICTTGLDDATIEKIKDASKEVPIFRSGNMSLGINLIIDLAKKATRLLNDSFDIEIIEKHHNKKVDSPSGTAYMIAQSINEELENRKTFTYGRYGRSTKRQEQEIGIHAIRGGTIVGEHTVIYAGTDEIIEIKHTAMSKKIFASGAIKAAKFLITKKSGLYNMDDLL</sequence>